<dbReference type="AlphaFoldDB" id="A0A518AVL2"/>
<accession>A0A518AVL2</accession>
<evidence type="ECO:0000313" key="1">
    <source>
        <dbReference type="EMBL" id="QDU58775.1"/>
    </source>
</evidence>
<name>A0A518AVL2_9BACT</name>
<dbReference type="OrthoDB" id="286096at2"/>
<organism evidence="1 2">
    <name type="scientific">Aeoliella mucimassa</name>
    <dbReference type="NCBI Taxonomy" id="2527972"/>
    <lineage>
        <taxon>Bacteria</taxon>
        <taxon>Pseudomonadati</taxon>
        <taxon>Planctomycetota</taxon>
        <taxon>Planctomycetia</taxon>
        <taxon>Pirellulales</taxon>
        <taxon>Lacipirellulaceae</taxon>
        <taxon>Aeoliella</taxon>
    </lineage>
</organism>
<protein>
    <submittedName>
        <fullName evidence="1">Uncharacterized protein</fullName>
    </submittedName>
</protein>
<gene>
    <name evidence="1" type="ORF">Pan181_50150</name>
</gene>
<evidence type="ECO:0000313" key="2">
    <source>
        <dbReference type="Proteomes" id="UP000315750"/>
    </source>
</evidence>
<reference evidence="1 2" key="1">
    <citation type="submission" date="2019-02" db="EMBL/GenBank/DDBJ databases">
        <title>Deep-cultivation of Planctomycetes and their phenomic and genomic characterization uncovers novel biology.</title>
        <authorList>
            <person name="Wiegand S."/>
            <person name="Jogler M."/>
            <person name="Boedeker C."/>
            <person name="Pinto D."/>
            <person name="Vollmers J."/>
            <person name="Rivas-Marin E."/>
            <person name="Kohn T."/>
            <person name="Peeters S.H."/>
            <person name="Heuer A."/>
            <person name="Rast P."/>
            <person name="Oberbeckmann S."/>
            <person name="Bunk B."/>
            <person name="Jeske O."/>
            <person name="Meyerdierks A."/>
            <person name="Storesund J.E."/>
            <person name="Kallscheuer N."/>
            <person name="Luecker S."/>
            <person name="Lage O.M."/>
            <person name="Pohl T."/>
            <person name="Merkel B.J."/>
            <person name="Hornburger P."/>
            <person name="Mueller R.-W."/>
            <person name="Bruemmer F."/>
            <person name="Labrenz M."/>
            <person name="Spormann A.M."/>
            <person name="Op den Camp H."/>
            <person name="Overmann J."/>
            <person name="Amann R."/>
            <person name="Jetten M.S.M."/>
            <person name="Mascher T."/>
            <person name="Medema M.H."/>
            <person name="Devos D.P."/>
            <person name="Kaster A.-K."/>
            <person name="Ovreas L."/>
            <person name="Rohde M."/>
            <person name="Galperin M.Y."/>
            <person name="Jogler C."/>
        </authorList>
    </citation>
    <scope>NUCLEOTIDE SEQUENCE [LARGE SCALE GENOMIC DNA]</scope>
    <source>
        <strain evidence="1 2">Pan181</strain>
    </source>
</reference>
<dbReference type="RefSeq" id="WP_145251226.1">
    <property type="nucleotide sequence ID" value="NZ_CP036278.1"/>
</dbReference>
<proteinExistence type="predicted"/>
<dbReference type="KEGG" id="amuc:Pan181_50150"/>
<dbReference type="EMBL" id="CP036278">
    <property type="protein sequence ID" value="QDU58775.1"/>
    <property type="molecule type" value="Genomic_DNA"/>
</dbReference>
<dbReference type="Proteomes" id="UP000315750">
    <property type="component" value="Chromosome"/>
</dbReference>
<sequence length="118" mass="12881">MNRPRFTDRLTRAPSKDGLVLSTPNGLEIGGAALEQLEELDDAIFAALDGDATALDRLSDLWHTVHREVDTPFVAESRAEYTRQARRVLDSALKLPENSLGRGFAALEVLGLVGQPQV</sequence>
<keyword evidence="2" id="KW-1185">Reference proteome</keyword>